<organism evidence="2 3">
    <name type="scientific">Paenibacillus whitsoniae</name>
    <dbReference type="NCBI Taxonomy" id="2496558"/>
    <lineage>
        <taxon>Bacteria</taxon>
        <taxon>Bacillati</taxon>
        <taxon>Bacillota</taxon>
        <taxon>Bacilli</taxon>
        <taxon>Bacillales</taxon>
        <taxon>Paenibacillaceae</taxon>
        <taxon>Paenibacillus</taxon>
    </lineage>
</organism>
<dbReference type="Gene3D" id="3.40.50.1820">
    <property type="entry name" value="alpha/beta hydrolase"/>
    <property type="match status" value="1"/>
</dbReference>
<dbReference type="InterPro" id="IPR029058">
    <property type="entry name" value="AB_hydrolase_fold"/>
</dbReference>
<keyword evidence="2" id="KW-0378">Hydrolase</keyword>
<comment type="caution">
    <text evidence="2">The sequence shown here is derived from an EMBL/GenBank/DDBJ whole genome shotgun (WGS) entry which is preliminary data.</text>
</comment>
<protein>
    <submittedName>
        <fullName evidence="2">Alpha/beta hydrolase</fullName>
    </submittedName>
</protein>
<dbReference type="Pfam" id="PF12697">
    <property type="entry name" value="Abhydrolase_6"/>
    <property type="match status" value="1"/>
</dbReference>
<dbReference type="PRINTS" id="PR00111">
    <property type="entry name" value="ABHYDROLASE"/>
</dbReference>
<sequence>MQANIQATYVQPAWTYSPGIWRQDPPVPHRDHVQSLTFVLIHGSWADASFWTPVAAELTRVGHTVYVPEYPGHGNDPNTNVSHSTMTKSIADFIIQHNLHDVILVGHSFGGSLVQTVSQLVPDRLKRLVFLNAFVIQDGGMLADEFPPAVVEQFQQLIKSSGNNTLMLPFPLFRETFTNLASLSDAQRIYNGVKPEPARPFFEKLHLKKFYALPIPKSYVHLLEDTAIPLGDPRYGWHPHMSSRLGLYRLIQLHGDHMSTTMLNGELVARKLYEAARD</sequence>
<dbReference type="InterPro" id="IPR000073">
    <property type="entry name" value="AB_hydrolase_1"/>
</dbReference>
<dbReference type="InterPro" id="IPR052897">
    <property type="entry name" value="Sec-Metab_Biosynth_Hydrolase"/>
</dbReference>
<dbReference type="EMBL" id="RXHU01000136">
    <property type="protein sequence ID" value="RTE01388.1"/>
    <property type="molecule type" value="Genomic_DNA"/>
</dbReference>
<dbReference type="AlphaFoldDB" id="A0A430J467"/>
<reference evidence="2 3" key="1">
    <citation type="submission" date="2018-12" db="EMBL/GenBank/DDBJ databases">
        <title>Bacillus ochoae sp. nov., Paenibacillus whitsoniae sp. nov., Paenibacillus spiritus sp. nov. Isolated from the Mars Exploration Rover during spacecraft assembly.</title>
        <authorList>
            <person name="Seuylemezian A."/>
            <person name="Vaishampayan P."/>
        </authorList>
    </citation>
    <scope>NUCLEOTIDE SEQUENCE [LARGE SCALE GENOMIC DNA]</scope>
    <source>
        <strain evidence="2 3">MER 54</strain>
    </source>
</reference>
<proteinExistence type="predicted"/>
<dbReference type="PANTHER" id="PTHR37017">
    <property type="entry name" value="AB HYDROLASE-1 DOMAIN-CONTAINING PROTEIN-RELATED"/>
    <property type="match status" value="1"/>
</dbReference>
<evidence type="ECO:0000313" key="3">
    <source>
        <dbReference type="Proteomes" id="UP000276128"/>
    </source>
</evidence>
<name>A0A430J467_9BACL</name>
<evidence type="ECO:0000313" key="2">
    <source>
        <dbReference type="EMBL" id="RTE01388.1"/>
    </source>
</evidence>
<dbReference type="GO" id="GO:0016787">
    <property type="term" value="F:hydrolase activity"/>
    <property type="evidence" value="ECO:0007669"/>
    <property type="project" value="UniProtKB-KW"/>
</dbReference>
<feature type="domain" description="AB hydrolase-1" evidence="1">
    <location>
        <begin position="38"/>
        <end position="201"/>
    </location>
</feature>
<dbReference type="Proteomes" id="UP000276128">
    <property type="component" value="Unassembled WGS sequence"/>
</dbReference>
<accession>A0A430J467</accession>
<dbReference type="SUPFAM" id="SSF53474">
    <property type="entry name" value="alpha/beta-Hydrolases"/>
    <property type="match status" value="1"/>
</dbReference>
<evidence type="ECO:0000259" key="1">
    <source>
        <dbReference type="Pfam" id="PF12697"/>
    </source>
</evidence>
<keyword evidence="3" id="KW-1185">Reference proteome</keyword>
<dbReference type="OrthoDB" id="9112061at2"/>
<dbReference type="PANTHER" id="PTHR37017:SF11">
    <property type="entry name" value="ESTERASE_LIPASE_THIOESTERASE DOMAIN-CONTAINING PROTEIN"/>
    <property type="match status" value="1"/>
</dbReference>
<gene>
    <name evidence="2" type="ORF">EJQ19_30995</name>
</gene>